<feature type="compositionally biased region" description="Basic and acidic residues" evidence="1">
    <location>
        <begin position="120"/>
        <end position="157"/>
    </location>
</feature>
<keyword evidence="2" id="KW-0472">Membrane</keyword>
<proteinExistence type="predicted"/>
<sequence>MTDWSDHLSRSRRSLEPLFWVLAAATVAMLAAASAALALWLDPEFGQKDAESRVVVIDLTTLPPVEMVAAEPPPAPLPDPVPPEPEPEVQPKPPAPDPEPAPKPVVKPVLKPDAQPQSEPKPKPKPDPEPAPKPKPKPDPKPKAEKKPDRKPTRKAEAPAARVAAAPVQGSAQASAMAKWKRKVQGQMASHVKRTRAGAKAKLVLSVQIDGAGRMMAVSVRQSSGDAGLDARIAAHAQARGSVAAPPDGKGTTLILPITLG</sequence>
<keyword evidence="2" id="KW-1133">Transmembrane helix</keyword>
<dbReference type="RefSeq" id="WP_189633071.1">
    <property type="nucleotide sequence ID" value="NZ_BMYQ01000002.1"/>
</dbReference>
<evidence type="ECO:0000256" key="2">
    <source>
        <dbReference type="SAM" id="Phobius"/>
    </source>
</evidence>
<dbReference type="Gene3D" id="3.30.1150.10">
    <property type="match status" value="1"/>
</dbReference>
<keyword evidence="4" id="KW-1185">Reference proteome</keyword>
<dbReference type="AlphaFoldDB" id="A0A918IQ67"/>
<dbReference type="Pfam" id="PF13103">
    <property type="entry name" value="TonB_2"/>
    <property type="match status" value="1"/>
</dbReference>
<evidence type="ECO:0000313" key="3">
    <source>
        <dbReference type="EMBL" id="GGW26558.1"/>
    </source>
</evidence>
<feature type="region of interest" description="Disordered" evidence="1">
    <location>
        <begin position="68"/>
        <end position="170"/>
    </location>
</feature>
<feature type="compositionally biased region" description="Pro residues" evidence="1">
    <location>
        <begin position="71"/>
        <end position="105"/>
    </location>
</feature>
<keyword evidence="2" id="KW-0812">Transmembrane</keyword>
<accession>A0A918IQ67</accession>
<comment type="caution">
    <text evidence="3">The sequence shown here is derived from an EMBL/GenBank/DDBJ whole genome shotgun (WGS) entry which is preliminary data.</text>
</comment>
<name>A0A918IQ67_9RHOB</name>
<reference evidence="3" key="1">
    <citation type="journal article" date="2014" name="Int. J. Syst. Evol. Microbiol.">
        <title>Complete genome sequence of Corynebacterium casei LMG S-19264T (=DSM 44701T), isolated from a smear-ripened cheese.</title>
        <authorList>
            <consortium name="US DOE Joint Genome Institute (JGI-PGF)"/>
            <person name="Walter F."/>
            <person name="Albersmeier A."/>
            <person name="Kalinowski J."/>
            <person name="Ruckert C."/>
        </authorList>
    </citation>
    <scope>NUCLEOTIDE SEQUENCE</scope>
    <source>
        <strain evidence="3">KCTC 23714</strain>
    </source>
</reference>
<organism evidence="3 4">
    <name type="scientific">Gemmobacter lanyuensis</name>
    <dbReference type="NCBI Taxonomy" id="1054497"/>
    <lineage>
        <taxon>Bacteria</taxon>
        <taxon>Pseudomonadati</taxon>
        <taxon>Pseudomonadota</taxon>
        <taxon>Alphaproteobacteria</taxon>
        <taxon>Rhodobacterales</taxon>
        <taxon>Paracoccaceae</taxon>
        <taxon>Gemmobacter</taxon>
    </lineage>
</organism>
<protein>
    <recommendedName>
        <fullName evidence="5">Energy transducer TonB</fullName>
    </recommendedName>
</protein>
<gene>
    <name evidence="3" type="ORF">GCM10011452_13520</name>
</gene>
<dbReference type="EMBL" id="BMYQ01000002">
    <property type="protein sequence ID" value="GGW26558.1"/>
    <property type="molecule type" value="Genomic_DNA"/>
</dbReference>
<evidence type="ECO:0008006" key="5">
    <source>
        <dbReference type="Google" id="ProtNLM"/>
    </source>
</evidence>
<feature type="compositionally biased region" description="Low complexity" evidence="1">
    <location>
        <begin position="158"/>
        <end position="168"/>
    </location>
</feature>
<evidence type="ECO:0000313" key="4">
    <source>
        <dbReference type="Proteomes" id="UP000628984"/>
    </source>
</evidence>
<evidence type="ECO:0000256" key="1">
    <source>
        <dbReference type="SAM" id="MobiDB-lite"/>
    </source>
</evidence>
<dbReference type="PRINTS" id="PR01217">
    <property type="entry name" value="PRICHEXTENSN"/>
</dbReference>
<dbReference type="Proteomes" id="UP000628984">
    <property type="component" value="Unassembled WGS sequence"/>
</dbReference>
<reference evidence="3" key="2">
    <citation type="submission" date="2020-09" db="EMBL/GenBank/DDBJ databases">
        <authorList>
            <person name="Sun Q."/>
            <person name="Kim S."/>
        </authorList>
    </citation>
    <scope>NUCLEOTIDE SEQUENCE</scope>
    <source>
        <strain evidence="3">KCTC 23714</strain>
    </source>
</reference>
<feature type="transmembrane region" description="Helical" evidence="2">
    <location>
        <begin position="18"/>
        <end position="41"/>
    </location>
</feature>
<dbReference type="SUPFAM" id="SSF74653">
    <property type="entry name" value="TolA/TonB C-terminal domain"/>
    <property type="match status" value="1"/>
</dbReference>